<keyword evidence="2" id="KW-0597">Phosphoprotein</keyword>
<reference evidence="4" key="1">
    <citation type="submission" date="2021-03" db="EMBL/GenBank/DDBJ databases">
        <title>Isolation of Bacillus subtilis from fermented food sample.</title>
        <authorList>
            <person name="Lakshmanan V."/>
            <person name="Athira K."/>
            <person name="Rajagopal K."/>
        </authorList>
    </citation>
    <scope>NUCLEOTIDE SEQUENCE</scope>
    <source>
        <strain evidence="4">S1</strain>
    </source>
</reference>
<feature type="non-terminal residue" evidence="4">
    <location>
        <position position="1"/>
    </location>
</feature>
<dbReference type="InterPro" id="IPR014030">
    <property type="entry name" value="Ketoacyl_synth_N"/>
</dbReference>
<evidence type="ECO:0000256" key="2">
    <source>
        <dbReference type="ARBA" id="ARBA00022553"/>
    </source>
</evidence>
<evidence type="ECO:0000313" key="4">
    <source>
        <dbReference type="EMBL" id="MBO3797240.1"/>
    </source>
</evidence>
<dbReference type="EMBL" id="JAGFPW010000093">
    <property type="protein sequence ID" value="MBO3797240.1"/>
    <property type="molecule type" value="Genomic_DNA"/>
</dbReference>
<dbReference type="InterPro" id="IPR016039">
    <property type="entry name" value="Thiolase-like"/>
</dbReference>
<comment type="caution">
    <text evidence="4">The sequence shown here is derived from an EMBL/GenBank/DDBJ whole genome shotgun (WGS) entry which is preliminary data.</text>
</comment>
<protein>
    <recommendedName>
        <fullName evidence="3">Beta-ketoacyl synthase-like N-terminal domain-containing protein</fullName>
    </recommendedName>
</protein>
<name>A0A8I1WI00_BACIU</name>
<dbReference type="Gene3D" id="3.40.47.10">
    <property type="match status" value="1"/>
</dbReference>
<dbReference type="PANTHER" id="PTHR43775:SF37">
    <property type="entry name" value="SI:DKEY-61P9.11"/>
    <property type="match status" value="1"/>
</dbReference>
<dbReference type="GO" id="GO:0006633">
    <property type="term" value="P:fatty acid biosynthetic process"/>
    <property type="evidence" value="ECO:0007669"/>
    <property type="project" value="TreeGrafter"/>
</dbReference>
<dbReference type="AlphaFoldDB" id="A0A8I1WI00"/>
<dbReference type="InterPro" id="IPR050091">
    <property type="entry name" value="PKS_NRPS_Biosynth_Enz"/>
</dbReference>
<proteinExistence type="predicted"/>
<accession>A0A8I1WI00</accession>
<dbReference type="GO" id="GO:0005886">
    <property type="term" value="C:plasma membrane"/>
    <property type="evidence" value="ECO:0007669"/>
    <property type="project" value="TreeGrafter"/>
</dbReference>
<feature type="non-terminal residue" evidence="4">
    <location>
        <position position="91"/>
    </location>
</feature>
<dbReference type="PANTHER" id="PTHR43775">
    <property type="entry name" value="FATTY ACID SYNTHASE"/>
    <property type="match status" value="1"/>
</dbReference>
<keyword evidence="1" id="KW-0596">Phosphopantetheine</keyword>
<dbReference type="Proteomes" id="UP000665181">
    <property type="component" value="Unassembled WGS sequence"/>
</dbReference>
<organism evidence="4 5">
    <name type="scientific">Bacillus subtilis</name>
    <dbReference type="NCBI Taxonomy" id="1423"/>
    <lineage>
        <taxon>Bacteria</taxon>
        <taxon>Bacillati</taxon>
        <taxon>Bacillota</taxon>
        <taxon>Bacilli</taxon>
        <taxon>Bacillales</taxon>
        <taxon>Bacillaceae</taxon>
        <taxon>Bacillus</taxon>
    </lineage>
</organism>
<evidence type="ECO:0000256" key="1">
    <source>
        <dbReference type="ARBA" id="ARBA00022450"/>
    </source>
</evidence>
<dbReference type="RefSeq" id="WP_208557028.1">
    <property type="nucleotide sequence ID" value="NZ_JAGFPW010000093.1"/>
</dbReference>
<dbReference type="SUPFAM" id="SSF53901">
    <property type="entry name" value="Thiolase-like"/>
    <property type="match status" value="1"/>
</dbReference>
<evidence type="ECO:0000313" key="5">
    <source>
        <dbReference type="Proteomes" id="UP000665181"/>
    </source>
</evidence>
<dbReference type="GO" id="GO:0005737">
    <property type="term" value="C:cytoplasm"/>
    <property type="evidence" value="ECO:0007669"/>
    <property type="project" value="TreeGrafter"/>
</dbReference>
<sequence length="91" mass="10529">QKKQAVEKEPIAIIGMSGRFPGARNVEELWSLLHDGREVIGEVPYERAEWRESQNNTEDRKEVNKRFGVIPGISEFDPQFFEISPREAINM</sequence>
<evidence type="ECO:0000259" key="3">
    <source>
        <dbReference type="Pfam" id="PF00109"/>
    </source>
</evidence>
<dbReference type="GO" id="GO:0071770">
    <property type="term" value="P:DIM/DIP cell wall layer assembly"/>
    <property type="evidence" value="ECO:0007669"/>
    <property type="project" value="TreeGrafter"/>
</dbReference>
<dbReference type="GO" id="GO:0004312">
    <property type="term" value="F:fatty acid synthase activity"/>
    <property type="evidence" value="ECO:0007669"/>
    <property type="project" value="TreeGrafter"/>
</dbReference>
<gene>
    <name evidence="4" type="ORF">J5227_23880</name>
</gene>
<feature type="domain" description="Beta-ketoacyl synthase-like N-terminal" evidence="3">
    <location>
        <begin position="9"/>
        <end position="91"/>
    </location>
</feature>
<dbReference type="Pfam" id="PF00109">
    <property type="entry name" value="ketoacyl-synt"/>
    <property type="match status" value="1"/>
</dbReference>